<dbReference type="InterPro" id="IPR044751">
    <property type="entry name" value="Ion_transp-like_CBS"/>
</dbReference>
<keyword evidence="3" id="KW-1003">Cell membrane</keyword>
<feature type="domain" description="CBS" evidence="12">
    <location>
        <begin position="206"/>
        <end position="265"/>
    </location>
</feature>
<accession>A0A921F1L1</accession>
<evidence type="ECO:0000256" key="5">
    <source>
        <dbReference type="ARBA" id="ARBA00022737"/>
    </source>
</evidence>
<dbReference type="InterPro" id="IPR046342">
    <property type="entry name" value="CBS_dom_sf"/>
</dbReference>
<feature type="domain" description="CBS" evidence="12">
    <location>
        <begin position="274"/>
        <end position="337"/>
    </location>
</feature>
<dbReference type="EMBL" id="DYXM01000028">
    <property type="protein sequence ID" value="HJE89640.1"/>
    <property type="molecule type" value="Genomic_DNA"/>
</dbReference>
<dbReference type="InterPro" id="IPR002550">
    <property type="entry name" value="CNNM"/>
</dbReference>
<keyword evidence="6 10" id="KW-1133">Transmembrane helix</keyword>
<evidence type="ECO:0000256" key="8">
    <source>
        <dbReference type="ARBA" id="ARBA00023136"/>
    </source>
</evidence>
<feature type="transmembrane region" description="Helical" evidence="11">
    <location>
        <begin position="6"/>
        <end position="34"/>
    </location>
</feature>
<dbReference type="Proteomes" id="UP000776650">
    <property type="component" value="Unassembled WGS sequence"/>
</dbReference>
<reference evidence="14" key="1">
    <citation type="journal article" date="2021" name="PeerJ">
        <title>Extensive microbial diversity within the chicken gut microbiome revealed by metagenomics and culture.</title>
        <authorList>
            <person name="Gilroy R."/>
            <person name="Ravi A."/>
            <person name="Getino M."/>
            <person name="Pursley I."/>
            <person name="Horton D.L."/>
            <person name="Alikhan N.F."/>
            <person name="Baker D."/>
            <person name="Gharbi K."/>
            <person name="Hall N."/>
            <person name="Watson M."/>
            <person name="Adriaenssens E.M."/>
            <person name="Foster-Nyarko E."/>
            <person name="Jarju S."/>
            <person name="Secka A."/>
            <person name="Antonio M."/>
            <person name="Oren A."/>
            <person name="Chaudhuri R.R."/>
            <person name="La Ragione R."/>
            <person name="Hildebrand F."/>
            <person name="Pallen M.J."/>
        </authorList>
    </citation>
    <scope>NUCLEOTIDE SEQUENCE</scope>
    <source>
        <strain evidence="14">ChiGjej1B1-18357</strain>
    </source>
</reference>
<dbReference type="Pfam" id="PF01595">
    <property type="entry name" value="CNNM"/>
    <property type="match status" value="1"/>
</dbReference>
<comment type="similarity">
    <text evidence="2">Belongs to the UPF0053 family.</text>
</comment>
<protein>
    <submittedName>
        <fullName evidence="14">Hemolysin family protein</fullName>
    </submittedName>
</protein>
<dbReference type="RefSeq" id="WP_303910412.1">
    <property type="nucleotide sequence ID" value="NZ_DYXM01000028.1"/>
</dbReference>
<dbReference type="GO" id="GO:0050660">
    <property type="term" value="F:flavin adenine dinucleotide binding"/>
    <property type="evidence" value="ECO:0007669"/>
    <property type="project" value="InterPro"/>
</dbReference>
<reference evidence="14" key="2">
    <citation type="submission" date="2021-09" db="EMBL/GenBank/DDBJ databases">
        <authorList>
            <person name="Gilroy R."/>
        </authorList>
    </citation>
    <scope>NUCLEOTIDE SEQUENCE</scope>
    <source>
        <strain evidence="14">ChiGjej1B1-18357</strain>
    </source>
</reference>
<keyword evidence="4 10" id="KW-0812">Transmembrane</keyword>
<evidence type="ECO:0000256" key="2">
    <source>
        <dbReference type="ARBA" id="ARBA00006337"/>
    </source>
</evidence>
<dbReference type="PANTHER" id="PTHR22777">
    <property type="entry name" value="HEMOLYSIN-RELATED"/>
    <property type="match status" value="1"/>
</dbReference>
<evidence type="ECO:0000259" key="13">
    <source>
        <dbReference type="PROSITE" id="PS51846"/>
    </source>
</evidence>
<feature type="transmembrane region" description="Helical" evidence="11">
    <location>
        <begin position="124"/>
        <end position="143"/>
    </location>
</feature>
<evidence type="ECO:0000256" key="9">
    <source>
        <dbReference type="PROSITE-ProRule" id="PRU00703"/>
    </source>
</evidence>
<keyword evidence="8 10" id="KW-0472">Membrane</keyword>
<proteinExistence type="inferred from homology"/>
<dbReference type="Gene3D" id="3.30.465.10">
    <property type="match status" value="1"/>
</dbReference>
<dbReference type="PANTHER" id="PTHR22777:SF32">
    <property type="entry name" value="UPF0053 INNER MEMBRANE PROTEIN YFJD"/>
    <property type="match status" value="1"/>
</dbReference>
<dbReference type="Gene3D" id="3.10.580.10">
    <property type="entry name" value="CBS-domain"/>
    <property type="match status" value="1"/>
</dbReference>
<evidence type="ECO:0000256" key="7">
    <source>
        <dbReference type="ARBA" id="ARBA00023122"/>
    </source>
</evidence>
<dbReference type="GO" id="GO:0005886">
    <property type="term" value="C:plasma membrane"/>
    <property type="evidence" value="ECO:0007669"/>
    <property type="project" value="UniProtKB-SubCell"/>
</dbReference>
<evidence type="ECO:0000256" key="10">
    <source>
        <dbReference type="PROSITE-ProRule" id="PRU01193"/>
    </source>
</evidence>
<organism evidence="14 15">
    <name type="scientific">Dietzia timorensis</name>
    <dbReference type="NCBI Taxonomy" id="499555"/>
    <lineage>
        <taxon>Bacteria</taxon>
        <taxon>Bacillati</taxon>
        <taxon>Actinomycetota</taxon>
        <taxon>Actinomycetes</taxon>
        <taxon>Mycobacteriales</taxon>
        <taxon>Dietziaceae</taxon>
        <taxon>Dietzia</taxon>
    </lineage>
</organism>
<evidence type="ECO:0000313" key="15">
    <source>
        <dbReference type="Proteomes" id="UP000776650"/>
    </source>
</evidence>
<evidence type="ECO:0000256" key="11">
    <source>
        <dbReference type="SAM" id="Phobius"/>
    </source>
</evidence>
<dbReference type="SMART" id="SM00116">
    <property type="entry name" value="CBS"/>
    <property type="match status" value="2"/>
</dbReference>
<dbReference type="InterPro" id="IPR036318">
    <property type="entry name" value="FAD-bd_PCMH-like_sf"/>
</dbReference>
<feature type="domain" description="CNNM transmembrane" evidence="13">
    <location>
        <begin position="1"/>
        <end position="187"/>
    </location>
</feature>
<gene>
    <name evidence="14" type="ORF">K8V11_01350</name>
</gene>
<dbReference type="InterPro" id="IPR005170">
    <property type="entry name" value="Transptr-assoc_dom"/>
</dbReference>
<evidence type="ECO:0000256" key="3">
    <source>
        <dbReference type="ARBA" id="ARBA00022475"/>
    </source>
</evidence>
<dbReference type="AlphaFoldDB" id="A0A921F1L1"/>
<dbReference type="PROSITE" id="PS51371">
    <property type="entry name" value="CBS"/>
    <property type="match status" value="2"/>
</dbReference>
<dbReference type="InterPro" id="IPR016169">
    <property type="entry name" value="FAD-bd_PCMH_sub2"/>
</dbReference>
<evidence type="ECO:0000256" key="6">
    <source>
        <dbReference type="ARBA" id="ARBA00022989"/>
    </source>
</evidence>
<evidence type="ECO:0000313" key="14">
    <source>
        <dbReference type="EMBL" id="HJE89640.1"/>
    </source>
</evidence>
<dbReference type="SUPFAM" id="SSF56176">
    <property type="entry name" value="FAD-binding/transporter-associated domain-like"/>
    <property type="match status" value="1"/>
</dbReference>
<dbReference type="Pfam" id="PF03471">
    <property type="entry name" value="CorC_HlyC"/>
    <property type="match status" value="1"/>
</dbReference>
<feature type="transmembrane region" description="Helical" evidence="11">
    <location>
        <begin position="89"/>
        <end position="112"/>
    </location>
</feature>
<dbReference type="SMART" id="SM01091">
    <property type="entry name" value="CorC_HlyC"/>
    <property type="match status" value="1"/>
</dbReference>
<dbReference type="PROSITE" id="PS51846">
    <property type="entry name" value="CNNM"/>
    <property type="match status" value="1"/>
</dbReference>
<evidence type="ECO:0000256" key="4">
    <source>
        <dbReference type="ARBA" id="ARBA00022692"/>
    </source>
</evidence>
<comment type="subcellular location">
    <subcellularLocation>
        <location evidence="1">Cell membrane</location>
        <topology evidence="1">Multi-pass membrane protein</topology>
    </subcellularLocation>
</comment>
<feature type="transmembrane region" description="Helical" evidence="11">
    <location>
        <begin position="60"/>
        <end position="83"/>
    </location>
</feature>
<comment type="caution">
    <text evidence="14">The sequence shown here is derived from an EMBL/GenBank/DDBJ whole genome shotgun (WGS) entry which is preliminary data.</text>
</comment>
<dbReference type="CDD" id="cd04590">
    <property type="entry name" value="CBS_pair_CorC_HlyC_assoc"/>
    <property type="match status" value="1"/>
</dbReference>
<dbReference type="FunFam" id="3.10.580.10:FF:000002">
    <property type="entry name" value="Magnesium/cobalt efflux protein CorC"/>
    <property type="match status" value="1"/>
</dbReference>
<name>A0A921F1L1_9ACTN</name>
<evidence type="ECO:0000256" key="1">
    <source>
        <dbReference type="ARBA" id="ARBA00004651"/>
    </source>
</evidence>
<dbReference type="Pfam" id="PF00571">
    <property type="entry name" value="CBS"/>
    <property type="match status" value="2"/>
</dbReference>
<dbReference type="InterPro" id="IPR000644">
    <property type="entry name" value="CBS_dom"/>
</dbReference>
<dbReference type="SUPFAM" id="SSF54631">
    <property type="entry name" value="CBS-domain pair"/>
    <property type="match status" value="1"/>
</dbReference>
<keyword evidence="7 9" id="KW-0129">CBS domain</keyword>
<evidence type="ECO:0000259" key="12">
    <source>
        <dbReference type="PROSITE" id="PS51371"/>
    </source>
</evidence>
<sequence>MDVLDWTFFVGLALIPLAGLFSAVDSALSAVSVARVEELERDGRMGARRLRRVMEARPQYINLCVLLYTICLVAASVQVVTFFEDLVDHSIWGIILGVAVMSALAFIVAGVGPRNLGRQYAYKISLATALPLQLLGILLRPIVRILIVLGNALTPGKGFRNGPFTGEIELLEIVDLARERGVVAEDESRMIQSVFELDQTIAREIMTPRTEIVWIESDKTIAQVLRLAVRSGHSRIPVIGDSVDDVVGVAYLRDLVAAATGSSDSYASAEHTLVSSVMKPVYFEPDSKRADSLLAEMQRQRNHLAVLIDEYGGVAGLVSIEDVLEEIVGEIVDEHDSTEVAPIEELSDGGYRLSSRLSLAEVSDLFDVEFDEETAEEADTVAGLLAYELGRVPLPGTRVKAAGVIFLAEGGTDRRGRIRVSTVRAYKLEPEPATDEENPHD</sequence>
<keyword evidence="5" id="KW-0677">Repeat</keyword>